<gene>
    <name evidence="11" type="ORF">SAMN05421734_102457</name>
</gene>
<sequence length="299" mass="33596">MDKLKFAYILIVLSLLISPMRAFSMPSISAQQAAVYHVSKGEFIYEKNTNTPQLIASITKIMTAIIAIEHGDLDDVVTISEQATLVEGSSLYLQPGEEIKLRDLIYGLLLRSGNDAAIAIAEHIGGSEEGFITLMNEKLVWLGLEDTHFENPHGLDGTNHLSTASDVAKIMAYGLNHTPFIEMIGAQTFKSDNRDYAWINKNKLLNYYQPYIVGGKTGYTRAAGRTLVTAAQKDDHTLIVVTLNDGNDWQNHIRLYNWGFKQIEHEVNTFRQQETTLKDDNSWWNTCINLFKQITGVQI</sequence>
<dbReference type="RefSeq" id="WP_245719389.1">
    <property type="nucleotide sequence ID" value="NZ_FMYI01000002.1"/>
</dbReference>
<evidence type="ECO:0000256" key="5">
    <source>
        <dbReference type="ARBA" id="ARBA00022984"/>
    </source>
</evidence>
<dbReference type="Pfam" id="PF00768">
    <property type="entry name" value="Peptidase_S11"/>
    <property type="match status" value="1"/>
</dbReference>
<evidence type="ECO:0000313" key="11">
    <source>
        <dbReference type="EMBL" id="SDB91659.1"/>
    </source>
</evidence>
<evidence type="ECO:0000256" key="1">
    <source>
        <dbReference type="ARBA" id="ARBA00007164"/>
    </source>
</evidence>
<reference evidence="12" key="1">
    <citation type="submission" date="2016-09" db="EMBL/GenBank/DDBJ databases">
        <authorList>
            <person name="Varghese N."/>
            <person name="Submissions S."/>
        </authorList>
    </citation>
    <scope>NUCLEOTIDE SEQUENCE [LARGE SCALE GENOMIC DNA]</scope>
    <source>
        <strain evidence="12">S5</strain>
    </source>
</reference>
<keyword evidence="3" id="KW-0378">Hydrolase</keyword>
<evidence type="ECO:0000256" key="8">
    <source>
        <dbReference type="PIRSR" id="PIRSR618044-2"/>
    </source>
</evidence>
<keyword evidence="6" id="KW-0961">Cell wall biogenesis/degradation</keyword>
<evidence type="ECO:0000256" key="9">
    <source>
        <dbReference type="RuleBase" id="RU004016"/>
    </source>
</evidence>
<dbReference type="PANTHER" id="PTHR21581">
    <property type="entry name" value="D-ALANYL-D-ALANINE CARBOXYPEPTIDASE"/>
    <property type="match status" value="1"/>
</dbReference>
<keyword evidence="11" id="KW-0645">Protease</keyword>
<organism evidence="11 12">
    <name type="scientific">Pelagirhabdus alkalitolerans</name>
    <dbReference type="NCBI Taxonomy" id="1612202"/>
    <lineage>
        <taxon>Bacteria</taxon>
        <taxon>Bacillati</taxon>
        <taxon>Bacillota</taxon>
        <taxon>Bacilli</taxon>
        <taxon>Bacillales</taxon>
        <taxon>Bacillaceae</taxon>
        <taxon>Pelagirhabdus</taxon>
    </lineage>
</organism>
<proteinExistence type="inferred from homology"/>
<name>A0A1G6HBJ6_9BACI</name>
<protein>
    <submittedName>
        <fullName evidence="11">D-alanyl-D-alanine carboxypeptidase</fullName>
    </submittedName>
</protein>
<evidence type="ECO:0000313" key="12">
    <source>
        <dbReference type="Proteomes" id="UP000242949"/>
    </source>
</evidence>
<keyword evidence="5" id="KW-0573">Peptidoglycan synthesis</keyword>
<evidence type="ECO:0000256" key="2">
    <source>
        <dbReference type="ARBA" id="ARBA00022729"/>
    </source>
</evidence>
<dbReference type="STRING" id="1612202.SAMN05421734_102457"/>
<dbReference type="EMBL" id="FMYI01000002">
    <property type="protein sequence ID" value="SDB91659.1"/>
    <property type="molecule type" value="Genomic_DNA"/>
</dbReference>
<dbReference type="Proteomes" id="UP000242949">
    <property type="component" value="Unassembled WGS sequence"/>
</dbReference>
<feature type="active site" description="Acyl-ester intermediate" evidence="7">
    <location>
        <position position="57"/>
    </location>
</feature>
<dbReference type="PANTHER" id="PTHR21581:SF33">
    <property type="entry name" value="D-ALANYL-D-ALANINE CARBOXYPEPTIDASE DACB"/>
    <property type="match status" value="1"/>
</dbReference>
<evidence type="ECO:0000256" key="6">
    <source>
        <dbReference type="ARBA" id="ARBA00023316"/>
    </source>
</evidence>
<dbReference type="InterPro" id="IPR012338">
    <property type="entry name" value="Beta-lactam/transpept-like"/>
</dbReference>
<dbReference type="Gene3D" id="3.40.710.10">
    <property type="entry name" value="DD-peptidase/beta-lactamase superfamily"/>
    <property type="match status" value="1"/>
</dbReference>
<keyword evidence="11" id="KW-0121">Carboxypeptidase</keyword>
<evidence type="ECO:0000256" key="7">
    <source>
        <dbReference type="PIRSR" id="PIRSR618044-1"/>
    </source>
</evidence>
<comment type="similarity">
    <text evidence="1 9">Belongs to the peptidase S11 family.</text>
</comment>
<keyword evidence="2" id="KW-0732">Signal</keyword>
<dbReference type="GO" id="GO:0009252">
    <property type="term" value="P:peptidoglycan biosynthetic process"/>
    <property type="evidence" value="ECO:0007669"/>
    <property type="project" value="UniProtKB-KW"/>
</dbReference>
<feature type="domain" description="Peptidase S11 D-alanyl-D-alanine carboxypeptidase A N-terminal" evidence="10">
    <location>
        <begin position="24"/>
        <end position="245"/>
    </location>
</feature>
<evidence type="ECO:0000256" key="4">
    <source>
        <dbReference type="ARBA" id="ARBA00022960"/>
    </source>
</evidence>
<dbReference type="GO" id="GO:0071555">
    <property type="term" value="P:cell wall organization"/>
    <property type="evidence" value="ECO:0007669"/>
    <property type="project" value="UniProtKB-KW"/>
</dbReference>
<dbReference type="GO" id="GO:0009002">
    <property type="term" value="F:serine-type D-Ala-D-Ala carboxypeptidase activity"/>
    <property type="evidence" value="ECO:0007669"/>
    <property type="project" value="InterPro"/>
</dbReference>
<evidence type="ECO:0000256" key="3">
    <source>
        <dbReference type="ARBA" id="ARBA00022801"/>
    </source>
</evidence>
<dbReference type="GO" id="GO:0008360">
    <property type="term" value="P:regulation of cell shape"/>
    <property type="evidence" value="ECO:0007669"/>
    <property type="project" value="UniProtKB-KW"/>
</dbReference>
<keyword evidence="12" id="KW-1185">Reference proteome</keyword>
<dbReference type="InterPro" id="IPR018044">
    <property type="entry name" value="Peptidase_S11"/>
</dbReference>
<accession>A0A1G6HBJ6</accession>
<dbReference type="PRINTS" id="PR00725">
    <property type="entry name" value="DADACBPTASE1"/>
</dbReference>
<dbReference type="GO" id="GO:0006508">
    <property type="term" value="P:proteolysis"/>
    <property type="evidence" value="ECO:0007669"/>
    <property type="project" value="InterPro"/>
</dbReference>
<feature type="active site" description="Proton acceptor" evidence="7">
    <location>
        <position position="60"/>
    </location>
</feature>
<feature type="active site" evidence="7">
    <location>
        <position position="112"/>
    </location>
</feature>
<dbReference type="SUPFAM" id="SSF56601">
    <property type="entry name" value="beta-lactamase/transpeptidase-like"/>
    <property type="match status" value="1"/>
</dbReference>
<feature type="binding site" evidence="8">
    <location>
        <position position="216"/>
    </location>
    <ligand>
        <name>substrate</name>
    </ligand>
</feature>
<dbReference type="AlphaFoldDB" id="A0A1G6HBJ6"/>
<dbReference type="InterPro" id="IPR001967">
    <property type="entry name" value="Peptidase_S11_N"/>
</dbReference>
<keyword evidence="4" id="KW-0133">Cell shape</keyword>
<evidence type="ECO:0000259" key="10">
    <source>
        <dbReference type="Pfam" id="PF00768"/>
    </source>
</evidence>